<evidence type="ECO:0000313" key="2">
    <source>
        <dbReference type="EMBL" id="MDR5893332.1"/>
    </source>
</evidence>
<gene>
    <name evidence="2" type="ORF">QC820_10950</name>
</gene>
<proteinExistence type="predicted"/>
<feature type="signal peptide" evidence="1">
    <location>
        <begin position="1"/>
        <end position="17"/>
    </location>
</feature>
<dbReference type="RefSeq" id="WP_309636953.1">
    <property type="nucleotide sequence ID" value="NZ_JARWAL010000009.1"/>
</dbReference>
<dbReference type="Proteomes" id="UP001252270">
    <property type="component" value="Unassembled WGS sequence"/>
</dbReference>
<keyword evidence="3" id="KW-1185">Reference proteome</keyword>
<keyword evidence="1" id="KW-0732">Signal</keyword>
<comment type="caution">
    <text evidence="2">The sequence shown here is derived from an EMBL/GenBank/DDBJ whole genome shotgun (WGS) entry which is preliminary data.</text>
</comment>
<feature type="chain" id="PRO_5045960285" description="VWFA domain-containing protein" evidence="1">
    <location>
        <begin position="18"/>
        <end position="412"/>
    </location>
</feature>
<evidence type="ECO:0000256" key="1">
    <source>
        <dbReference type="SAM" id="SignalP"/>
    </source>
</evidence>
<organism evidence="2 3">
    <name type="scientific">Halomonas mongoliensis</name>
    <dbReference type="NCBI Taxonomy" id="321265"/>
    <lineage>
        <taxon>Bacteria</taxon>
        <taxon>Pseudomonadati</taxon>
        <taxon>Pseudomonadota</taxon>
        <taxon>Gammaproteobacteria</taxon>
        <taxon>Oceanospirillales</taxon>
        <taxon>Halomonadaceae</taxon>
        <taxon>Halomonas</taxon>
    </lineage>
</organism>
<dbReference type="EMBL" id="JARWAL010000009">
    <property type="protein sequence ID" value="MDR5893332.1"/>
    <property type="molecule type" value="Genomic_DNA"/>
</dbReference>
<name>A0ABU1GMS0_9GAMM</name>
<accession>A0ABU1GMS0</accession>
<reference evidence="2 3" key="1">
    <citation type="submission" date="2023-04" db="EMBL/GenBank/DDBJ databases">
        <title>A long-awaited taxogenomic arrangement of the family Halomonadaceae.</title>
        <authorList>
            <person name="De La Haba R."/>
            <person name="Chuvochina M."/>
            <person name="Wittouck S."/>
            <person name="Arahal D.R."/>
            <person name="Sanchez-Porro C."/>
            <person name="Hugenholtz P."/>
            <person name="Ventosa A."/>
        </authorList>
    </citation>
    <scope>NUCLEOTIDE SEQUENCE [LARGE SCALE GENOMIC DNA]</scope>
    <source>
        <strain evidence="2 3">DSM 17332</strain>
    </source>
</reference>
<evidence type="ECO:0008006" key="4">
    <source>
        <dbReference type="Google" id="ProtNLM"/>
    </source>
</evidence>
<protein>
    <recommendedName>
        <fullName evidence="4">VWFA domain-containing protein</fullName>
    </recommendedName>
</protein>
<evidence type="ECO:0000313" key="3">
    <source>
        <dbReference type="Proteomes" id="UP001252270"/>
    </source>
</evidence>
<sequence length="412" mass="45306">MMGYCIKHSRFMTAAVAATCGLGVWLTSAPEAEAQGLFRSQSGSICEQAADAELKPIRRTLVYVDQQSLSLEQSGQGWFDSLNQMLQQTMSTAEPLEIIVLNSAEGTARRHGETLCYPVIDERYQERFRSSGISSLLTNDLIDQLPKLQQEMVRQMQDQVGPAYVHAPEQLSRRAPSQVGERHLLRALQADAARFVDDTPTRVIIYSDMIENSSVAELEAILEASREEMVELASQAAEQLPRLDFQGAMVYGYGTGHSLDDPAATDALSSFMQQVVYMANGHPGSVSRELAVRPVRPANSQRYDTVVTVGDQPYRGRMHLLSDESGRLTDSYLDLGVGNRSAHFASGRLVCSDSNDCQLEGTLATTLVFEDPENVFLEGQLSALEGHLGFRNDRLQDSENPALVPLTASGRQ</sequence>